<dbReference type="InterPro" id="IPR013830">
    <property type="entry name" value="SGNH_hydro"/>
</dbReference>
<dbReference type="OrthoDB" id="9801375at2"/>
<gene>
    <name evidence="2" type="ORF">FE782_31240</name>
</gene>
<dbReference type="RefSeq" id="WP_138198262.1">
    <property type="nucleotide sequence ID" value="NZ_VCIW01000039.1"/>
</dbReference>
<proteinExistence type="predicted"/>
<dbReference type="Proteomes" id="UP000309676">
    <property type="component" value="Unassembled WGS sequence"/>
</dbReference>
<dbReference type="AlphaFoldDB" id="A0A5R9FXY0"/>
<sequence length="106" mass="11795">MSNLGTNDAIFNVSEPSFRQTQTAFLQQLRQKHPNARIYVMRPFKGHHAAMTQQAVQDRIAAGDTNIRYVDTTGWLTAGDYQTDGLHPNDVGMQKIANLLAPVLAQ</sequence>
<accession>A0A5R9FXY0</accession>
<name>A0A5R9FXY0_9BACL</name>
<feature type="domain" description="SGNH hydrolase-type esterase" evidence="1">
    <location>
        <begin position="3"/>
        <end position="94"/>
    </location>
</feature>
<evidence type="ECO:0000259" key="1">
    <source>
        <dbReference type="Pfam" id="PF13472"/>
    </source>
</evidence>
<organism evidence="2 3">
    <name type="scientific">Paenibacillus antri</name>
    <dbReference type="NCBI Taxonomy" id="2582848"/>
    <lineage>
        <taxon>Bacteria</taxon>
        <taxon>Bacillati</taxon>
        <taxon>Bacillota</taxon>
        <taxon>Bacilli</taxon>
        <taxon>Bacillales</taxon>
        <taxon>Paenibacillaceae</taxon>
        <taxon>Paenibacillus</taxon>
    </lineage>
</organism>
<evidence type="ECO:0000313" key="2">
    <source>
        <dbReference type="EMBL" id="TLS48341.1"/>
    </source>
</evidence>
<dbReference type="EMBL" id="VCIW01000039">
    <property type="protein sequence ID" value="TLS48341.1"/>
    <property type="molecule type" value="Genomic_DNA"/>
</dbReference>
<dbReference type="InterPro" id="IPR036514">
    <property type="entry name" value="SGNH_hydro_sf"/>
</dbReference>
<reference evidence="2 3" key="1">
    <citation type="submission" date="2019-05" db="EMBL/GenBank/DDBJ databases">
        <authorList>
            <person name="Narsing Rao M.P."/>
            <person name="Li W.J."/>
        </authorList>
    </citation>
    <scope>NUCLEOTIDE SEQUENCE [LARGE SCALE GENOMIC DNA]</scope>
    <source>
        <strain evidence="2 3">SYSU_K30003</strain>
    </source>
</reference>
<dbReference type="Pfam" id="PF13472">
    <property type="entry name" value="Lipase_GDSL_2"/>
    <property type="match status" value="1"/>
</dbReference>
<dbReference type="SUPFAM" id="SSF52266">
    <property type="entry name" value="SGNH hydrolase"/>
    <property type="match status" value="1"/>
</dbReference>
<dbReference type="Gene3D" id="3.40.50.1110">
    <property type="entry name" value="SGNH hydrolase"/>
    <property type="match status" value="1"/>
</dbReference>
<comment type="caution">
    <text evidence="2">The sequence shown here is derived from an EMBL/GenBank/DDBJ whole genome shotgun (WGS) entry which is preliminary data.</text>
</comment>
<evidence type="ECO:0000313" key="3">
    <source>
        <dbReference type="Proteomes" id="UP000309676"/>
    </source>
</evidence>
<protein>
    <recommendedName>
        <fullName evidence="1">SGNH hydrolase-type esterase domain-containing protein</fullName>
    </recommendedName>
</protein>
<keyword evidence="3" id="KW-1185">Reference proteome</keyword>